<dbReference type="NCBIfam" id="TIGR02595">
    <property type="entry name" value="PEP_CTERM"/>
    <property type="match status" value="1"/>
</dbReference>
<reference evidence="2" key="1">
    <citation type="submission" date="2020-09" db="EMBL/GenBank/DDBJ databases">
        <title>Iningainema tapete sp. nov. (Scytonemataceae, Cyanobacteria) from greenhouses in central Florida (USA) produces two types of nodularin with biosynthetic potential for microcystin-LR and anabaenopeptins.</title>
        <authorList>
            <person name="Berthold D.E."/>
            <person name="Lefler F.W."/>
            <person name="Huang I.-S."/>
            <person name="Abdulla H."/>
            <person name="Zimba P.V."/>
            <person name="Laughinghouse H.D. IV."/>
        </authorList>
    </citation>
    <scope>NUCLEOTIDE SEQUENCE</scope>
    <source>
        <strain evidence="2">BLCCT55</strain>
    </source>
</reference>
<dbReference type="EMBL" id="JACXAE010000057">
    <property type="protein sequence ID" value="MBD2773634.1"/>
    <property type="molecule type" value="Genomic_DNA"/>
</dbReference>
<keyword evidence="3" id="KW-1185">Reference proteome</keyword>
<evidence type="ECO:0000256" key="1">
    <source>
        <dbReference type="SAM" id="SignalP"/>
    </source>
</evidence>
<sequence>MKKFQGFVKNFVQVATLLVTGSILAASPSQAATFASSNGALEFTNFSQSPLNVGTGTNVNTLAQGGIVQAQATAQAFFVINPPVAFNLSLTEAIGQGRDYLGLAESEARVIGDFVVEASTSFAFDFTAALDLNTFIENPPAENARAAGDISFVLFDRTNQNVLDFFSLTGNLTTEGDNDFIALQKSDNVAFNVLAQDSQFGGNFEFANALVQGSLERFFANKTDLTLIEVKTNKAQVQAPEPSTTLALFLGCGVVGIAAVRRKK</sequence>
<comment type="caution">
    <text evidence="2">The sequence shown here is derived from an EMBL/GenBank/DDBJ whole genome shotgun (WGS) entry which is preliminary data.</text>
</comment>
<gene>
    <name evidence="2" type="ORF">ICL16_16530</name>
</gene>
<evidence type="ECO:0000313" key="3">
    <source>
        <dbReference type="Proteomes" id="UP000629098"/>
    </source>
</evidence>
<feature type="chain" id="PRO_5035325485" evidence="1">
    <location>
        <begin position="32"/>
        <end position="264"/>
    </location>
</feature>
<name>A0A8J6XDZ7_9CYAN</name>
<dbReference type="RefSeq" id="WP_190829662.1">
    <property type="nucleotide sequence ID" value="NZ_CAWPPI010000057.1"/>
</dbReference>
<protein>
    <submittedName>
        <fullName evidence="2">PEP-CTERM sorting domain-containing protein</fullName>
    </submittedName>
</protein>
<evidence type="ECO:0000313" key="2">
    <source>
        <dbReference type="EMBL" id="MBD2773634.1"/>
    </source>
</evidence>
<dbReference type="Proteomes" id="UP000629098">
    <property type="component" value="Unassembled WGS sequence"/>
</dbReference>
<accession>A0A8J6XDZ7</accession>
<keyword evidence="1" id="KW-0732">Signal</keyword>
<feature type="signal peptide" evidence="1">
    <location>
        <begin position="1"/>
        <end position="31"/>
    </location>
</feature>
<dbReference type="AlphaFoldDB" id="A0A8J6XDZ7"/>
<proteinExistence type="predicted"/>
<dbReference type="InterPro" id="IPR013424">
    <property type="entry name" value="Ice-binding_C"/>
</dbReference>
<organism evidence="2 3">
    <name type="scientific">Iningainema tapete BLCC-T55</name>
    <dbReference type="NCBI Taxonomy" id="2748662"/>
    <lineage>
        <taxon>Bacteria</taxon>
        <taxon>Bacillati</taxon>
        <taxon>Cyanobacteriota</taxon>
        <taxon>Cyanophyceae</taxon>
        <taxon>Nostocales</taxon>
        <taxon>Scytonemataceae</taxon>
        <taxon>Iningainema tapete</taxon>
    </lineage>
</organism>